<evidence type="ECO:0000256" key="2">
    <source>
        <dbReference type="ARBA" id="ARBA00007072"/>
    </source>
</evidence>
<evidence type="ECO:0000259" key="9">
    <source>
        <dbReference type="Pfam" id="PF00759"/>
    </source>
</evidence>
<keyword evidence="7" id="KW-0326">Glycosidase</keyword>
<dbReference type="GO" id="GO:0008810">
    <property type="term" value="F:cellulase activity"/>
    <property type="evidence" value="ECO:0007669"/>
    <property type="project" value="UniProtKB-EC"/>
</dbReference>
<proteinExistence type="inferred from homology"/>
<protein>
    <recommendedName>
        <fullName evidence="3">cellulase</fullName>
        <ecNumber evidence="3">3.2.1.4</ecNumber>
    </recommendedName>
</protein>
<evidence type="ECO:0000256" key="8">
    <source>
        <dbReference type="ARBA" id="ARBA00023326"/>
    </source>
</evidence>
<keyword evidence="8" id="KW-0624">Polysaccharide degradation</keyword>
<keyword evidence="5" id="KW-0136">Cellulose degradation</keyword>
<dbReference type="PANTHER" id="PTHR22298">
    <property type="entry name" value="ENDO-1,4-BETA-GLUCANASE"/>
    <property type="match status" value="1"/>
</dbReference>
<evidence type="ECO:0000256" key="6">
    <source>
        <dbReference type="ARBA" id="ARBA00023277"/>
    </source>
</evidence>
<organism evidence="10 11">
    <name type="scientific">Biomphalaria glabrata</name>
    <name type="common">Bloodfluke planorb</name>
    <name type="synonym">Freshwater snail</name>
    <dbReference type="NCBI Taxonomy" id="6526"/>
    <lineage>
        <taxon>Eukaryota</taxon>
        <taxon>Metazoa</taxon>
        <taxon>Spiralia</taxon>
        <taxon>Lophotrochozoa</taxon>
        <taxon>Mollusca</taxon>
        <taxon>Gastropoda</taxon>
        <taxon>Heterobranchia</taxon>
        <taxon>Euthyneura</taxon>
        <taxon>Panpulmonata</taxon>
        <taxon>Hygrophila</taxon>
        <taxon>Lymnaeoidea</taxon>
        <taxon>Planorbidae</taxon>
        <taxon>Biomphalaria</taxon>
    </lineage>
</organism>
<keyword evidence="4" id="KW-0378">Hydrolase</keyword>
<dbReference type="InterPro" id="IPR001701">
    <property type="entry name" value="Glyco_hydro_9"/>
</dbReference>
<dbReference type="GO" id="GO:0030245">
    <property type="term" value="P:cellulose catabolic process"/>
    <property type="evidence" value="ECO:0007669"/>
    <property type="project" value="UniProtKB-KW"/>
</dbReference>
<evidence type="ECO:0000256" key="4">
    <source>
        <dbReference type="ARBA" id="ARBA00022801"/>
    </source>
</evidence>
<evidence type="ECO:0000313" key="10">
    <source>
        <dbReference type="EnsemblMetazoa" id="BGLB030174-PA"/>
    </source>
</evidence>
<sequence length="149" mass="16503">MAMLALIAADAGLHTTEYRHWAMCQIHYALGDTGFSYVVGFGDDYPLRPYHRMSMCPNHPAICTPEHLAAKLPNVHILYGALVGGPGVNDDYVDEFTNEVNNDVSIEYNAGFQTAVAALKSLWLKSEHPEQKNDTQCPYIGTEGVFGRR</sequence>
<dbReference type="STRING" id="6526.A0A2C9LEP6"/>
<dbReference type="InterPro" id="IPR008928">
    <property type="entry name" value="6-hairpin_glycosidase_sf"/>
</dbReference>
<dbReference type="InterPro" id="IPR012341">
    <property type="entry name" value="6hp_glycosidase-like_sf"/>
</dbReference>
<evidence type="ECO:0000256" key="5">
    <source>
        <dbReference type="ARBA" id="ARBA00023001"/>
    </source>
</evidence>
<dbReference type="VEuPathDB" id="VectorBase:BGLAX_027281"/>
<accession>A0A2C9LEP6</accession>
<evidence type="ECO:0000256" key="1">
    <source>
        <dbReference type="ARBA" id="ARBA00000966"/>
    </source>
</evidence>
<dbReference type="EnsemblMetazoa" id="BGLB030174-RA">
    <property type="protein sequence ID" value="BGLB030174-PA"/>
    <property type="gene ID" value="BGLB030174"/>
</dbReference>
<comment type="similarity">
    <text evidence="2">Belongs to the glycosyl hydrolase 9 (cellulase E) family.</text>
</comment>
<reference evidence="10" key="1">
    <citation type="submission" date="2020-05" db="UniProtKB">
        <authorList>
            <consortium name="EnsemblMetazoa"/>
        </authorList>
    </citation>
    <scope>IDENTIFICATION</scope>
    <source>
        <strain evidence="10">BB02</strain>
    </source>
</reference>
<comment type="catalytic activity">
    <reaction evidence="1">
        <text>Endohydrolysis of (1-&gt;4)-beta-D-glucosidic linkages in cellulose, lichenin and cereal beta-D-glucans.</text>
        <dbReference type="EC" id="3.2.1.4"/>
    </reaction>
</comment>
<dbReference type="Proteomes" id="UP000076420">
    <property type="component" value="Unassembled WGS sequence"/>
</dbReference>
<evidence type="ECO:0000256" key="3">
    <source>
        <dbReference type="ARBA" id="ARBA00012601"/>
    </source>
</evidence>
<dbReference type="SUPFAM" id="SSF48208">
    <property type="entry name" value="Six-hairpin glycosidases"/>
    <property type="match status" value="1"/>
</dbReference>
<dbReference type="VEuPathDB" id="VectorBase:BGLB030174"/>
<evidence type="ECO:0000256" key="7">
    <source>
        <dbReference type="ARBA" id="ARBA00023295"/>
    </source>
</evidence>
<dbReference type="EC" id="3.2.1.4" evidence="3"/>
<gene>
    <name evidence="10" type="primary">106067413</name>
</gene>
<feature type="domain" description="Glycoside hydrolase family 9" evidence="9">
    <location>
        <begin position="2"/>
        <end position="115"/>
    </location>
</feature>
<evidence type="ECO:0000313" key="11">
    <source>
        <dbReference type="Proteomes" id="UP000076420"/>
    </source>
</evidence>
<dbReference type="Gene3D" id="1.50.10.10">
    <property type="match status" value="1"/>
</dbReference>
<name>A0A2C9LEP6_BIOGL</name>
<dbReference type="AlphaFoldDB" id="A0A2C9LEP6"/>
<dbReference type="KEGG" id="bgt:106067413"/>
<keyword evidence="6" id="KW-0119">Carbohydrate metabolism</keyword>
<dbReference type="Pfam" id="PF00759">
    <property type="entry name" value="Glyco_hydro_9"/>
    <property type="match status" value="1"/>
</dbReference>